<dbReference type="KEGG" id="fjo:Fjoh_0032"/>
<dbReference type="InterPro" id="IPR011990">
    <property type="entry name" value="TPR-like_helical_dom_sf"/>
</dbReference>
<accession>A5FNZ4</accession>
<reference evidence="3 4" key="1">
    <citation type="journal article" date="2009" name="Appl. Environ. Microbiol.">
        <title>Novel features of the polysaccharide-digesting gliding bacterium Flavobacterium johnsoniae as revealed by genome sequence analysis.</title>
        <authorList>
            <person name="McBride M.J."/>
            <person name="Xie G."/>
            <person name="Martens E.C."/>
            <person name="Lapidus A."/>
            <person name="Henrissat B."/>
            <person name="Rhodes R.G."/>
            <person name="Goltsman E."/>
            <person name="Wang W."/>
            <person name="Xu J."/>
            <person name="Hunnicutt D.W."/>
            <person name="Staroscik A.M."/>
            <person name="Hoover T.R."/>
            <person name="Cheng Y.Q."/>
            <person name="Stein J.L."/>
        </authorList>
    </citation>
    <scope>NUCLEOTIDE SEQUENCE [LARGE SCALE GENOMIC DNA]</scope>
    <source>
        <strain evidence="4">ATCC 17061 / DSM 2064 / JCM 8514 / BCRC 14874 / CCUG 350202 / NBRC 14942 / NCIMB 11054 / UW101</strain>
    </source>
</reference>
<dbReference type="InterPro" id="IPR019734">
    <property type="entry name" value="TPR_rpt"/>
</dbReference>
<dbReference type="SMART" id="SM00028">
    <property type="entry name" value="TPR"/>
    <property type="match status" value="2"/>
</dbReference>
<keyword evidence="2" id="KW-0472">Membrane</keyword>
<keyword evidence="4" id="KW-1185">Reference proteome</keyword>
<protein>
    <submittedName>
        <fullName evidence="3">TPR repeat-containing protein</fullName>
    </submittedName>
</protein>
<dbReference type="Proteomes" id="UP000006694">
    <property type="component" value="Chromosome"/>
</dbReference>
<dbReference type="Gene3D" id="1.25.40.10">
    <property type="entry name" value="Tetratricopeptide repeat domain"/>
    <property type="match status" value="2"/>
</dbReference>
<evidence type="ECO:0000313" key="3">
    <source>
        <dbReference type="EMBL" id="ABQ03070.1"/>
    </source>
</evidence>
<evidence type="ECO:0000256" key="2">
    <source>
        <dbReference type="SAM" id="Phobius"/>
    </source>
</evidence>
<keyword evidence="2" id="KW-1133">Transmembrane helix</keyword>
<name>A5FNZ4_FLAJ1</name>
<feature type="coiled-coil region" evidence="1">
    <location>
        <begin position="338"/>
        <end position="367"/>
    </location>
</feature>
<dbReference type="SUPFAM" id="SSF48452">
    <property type="entry name" value="TPR-like"/>
    <property type="match status" value="1"/>
</dbReference>
<evidence type="ECO:0000313" key="4">
    <source>
        <dbReference type="Proteomes" id="UP000006694"/>
    </source>
</evidence>
<dbReference type="eggNOG" id="COG4585">
    <property type="taxonomic scope" value="Bacteria"/>
</dbReference>
<dbReference type="STRING" id="376686.Fjoh_0032"/>
<dbReference type="RefSeq" id="WP_011921550.1">
    <property type="nucleotide sequence ID" value="NZ_CP140160.1"/>
</dbReference>
<gene>
    <name evidence="3" type="ordered locus">Fjoh_0032</name>
</gene>
<feature type="transmembrane region" description="Helical" evidence="2">
    <location>
        <begin position="370"/>
        <end position="391"/>
    </location>
</feature>
<keyword evidence="2" id="KW-0812">Transmembrane</keyword>
<feature type="transmembrane region" description="Helical" evidence="2">
    <location>
        <begin position="12"/>
        <end position="33"/>
    </location>
</feature>
<organism evidence="3 4">
    <name type="scientific">Flavobacterium johnsoniae (strain ATCC 17061 / DSM 2064 / JCM 8514 / BCRC 14874 / CCUG 350202 / NBRC 14942 / NCIMB 11054 / UW101)</name>
    <name type="common">Cytophaga johnsonae</name>
    <dbReference type="NCBI Taxonomy" id="376686"/>
    <lineage>
        <taxon>Bacteria</taxon>
        <taxon>Pseudomonadati</taxon>
        <taxon>Bacteroidota</taxon>
        <taxon>Flavobacteriia</taxon>
        <taxon>Flavobacteriales</taxon>
        <taxon>Flavobacteriaceae</taxon>
        <taxon>Flavobacterium</taxon>
    </lineage>
</organism>
<dbReference type="EMBL" id="CP000685">
    <property type="protein sequence ID" value="ABQ03070.1"/>
    <property type="molecule type" value="Genomic_DNA"/>
</dbReference>
<dbReference type="InterPro" id="IPR036890">
    <property type="entry name" value="HATPase_C_sf"/>
</dbReference>
<dbReference type="HOGENOM" id="CLU_000445_106_3_10"/>
<dbReference type="eggNOG" id="COG0457">
    <property type="taxonomic scope" value="Bacteria"/>
</dbReference>
<dbReference type="Gene3D" id="3.30.565.10">
    <property type="entry name" value="Histidine kinase-like ATPase, C-terminal domain"/>
    <property type="match status" value="1"/>
</dbReference>
<evidence type="ECO:0000256" key="1">
    <source>
        <dbReference type="SAM" id="Coils"/>
    </source>
</evidence>
<sequence>MKMLEIIKNKTFLKYLIFFLIILLIGVVLLYQLHRNQVIIIQQIKKNNSVEINKNITEADRLFDQINYDSAYFFYKKAIALCDPIDDYADDYVYSQLSIANLHQNTNNYTACEEALLKVFPYLKKTSKPKYTYNTYTLLAYNYFFTYDNSDALLYHRKALRLAATPYKKSVIINDIALVYLRQKRYKEIIDALEPLARIKIKHETDSAKTDINYSLLLNNLGFCYFKLGNPKALEYYKKSLKIQERLKSDYELMSTYSSVAMVYAETNPKLSKIYTEKQYQSACRAKSASFKANTLGDLIRKSEGKELKKYSKAYVKIIDSILSSRKQAKNQFSIIKYESKTDKEENLKLKAEKAENELLLQKHKNRNTISYIIITFTIAVLLLLPLYLFIKGEKEKKEAVFESEMRISKKLRNELTNKVHHTLLFAQNKDLQNDENKNQFLIKLDEIYSQTRNISRENSSIVTNENYDMGLKEMISGFKTPNLNLLVNGLDTIKWNKINKIKKIIIYRVLQELFYNMKKYNDLTLIILSFKIINKNIVITYSDNSSKTQNERIILKKHLENVENRIKTTNGTINFGNYTENGFKISFTFPL</sequence>
<keyword evidence="1" id="KW-0175">Coiled coil</keyword>
<dbReference type="AlphaFoldDB" id="A5FNZ4"/>
<proteinExistence type="predicted"/>